<organism evidence="1 2">
    <name type="scientific">Anaerococcus murdochii</name>
    <dbReference type="NCBI Taxonomy" id="411577"/>
    <lineage>
        <taxon>Bacteria</taxon>
        <taxon>Bacillati</taxon>
        <taxon>Bacillota</taxon>
        <taxon>Tissierellia</taxon>
        <taxon>Tissierellales</taxon>
        <taxon>Peptoniphilaceae</taxon>
        <taxon>Anaerococcus</taxon>
    </lineage>
</organism>
<evidence type="ECO:0000313" key="1">
    <source>
        <dbReference type="EMBL" id="MBZ2387360.1"/>
    </source>
</evidence>
<dbReference type="PANTHER" id="PTHR43501">
    <property type="entry name" value="CYTOSOL NON-SPECIFIC DIPEPTIDASE"/>
    <property type="match status" value="1"/>
</dbReference>
<evidence type="ECO:0000313" key="2">
    <source>
        <dbReference type="Proteomes" id="UP000734271"/>
    </source>
</evidence>
<sequence>MASESTKSNFKKFIECFNTKVIEEDSFPTIVGTILKTASENGYKIIDLEESFYIQKGENPLALLHLNIDSPSDIPFDFSTSNDGKSIFSKANINLISSAIVINYLLTNSALSFDVLLSYSNIQTKIEDYREIVDVLRTKNIINLNLRQANAVADEFSSLLLSLITVPVDRFKPEFSYKTYRLALSDLMGGHAGDNINKVRKNSIKMIIGFFRRLKSKVDLEMVSLTGGDRYDNIPSSANLDFVISSEYENDLSNAFEIYKNEEIEKNLRYEPDMKFTCQEIENKDINPITSESFNHLASFVELCPSGSFAVNSLDNQIISSSNLATTRTMKNSINMILVLRSLTEEGIRQMLEKSNLAASIAKSELDEKIYIPSFKNSDKSFTKIFEESYNNLFNRPIEVIKTQYSLDSRIVFKNQNVKMVSLGVKYKQDEEYFYTQLDDILTVIILIENVFDKLKEIKEQL</sequence>
<dbReference type="EMBL" id="JAIPME010000002">
    <property type="protein sequence ID" value="MBZ2387360.1"/>
    <property type="molecule type" value="Genomic_DNA"/>
</dbReference>
<keyword evidence="2" id="KW-1185">Reference proteome</keyword>
<comment type="caution">
    <text evidence="1">The sequence shown here is derived from an EMBL/GenBank/DDBJ whole genome shotgun (WGS) entry which is preliminary data.</text>
</comment>
<name>A0ABS7T0P7_9FIRM</name>
<dbReference type="PANTHER" id="PTHR43501:SF1">
    <property type="entry name" value="CYTOSOL NON-SPECIFIC DIPEPTIDASE"/>
    <property type="match status" value="1"/>
</dbReference>
<dbReference type="InterPro" id="IPR001160">
    <property type="entry name" value="Peptidase_M20C"/>
</dbReference>
<protein>
    <submittedName>
        <fullName evidence="1">Uncharacterized protein</fullName>
    </submittedName>
</protein>
<gene>
    <name evidence="1" type="ORF">K8P03_08705</name>
</gene>
<dbReference type="Proteomes" id="UP000734271">
    <property type="component" value="Unassembled WGS sequence"/>
</dbReference>
<reference evidence="1 2" key="1">
    <citation type="submission" date="2021-08" db="EMBL/GenBank/DDBJ databases">
        <title>FDA dAtabase for Regulatory Grade micrObial Sequences (FDA-ARGOS): Supporting development and validation of Infectious Disease Dx tests.</title>
        <authorList>
            <person name="Sproer C."/>
            <person name="Gronow S."/>
            <person name="Severitt S."/>
            <person name="Schroder I."/>
            <person name="Tallon L."/>
            <person name="Sadzewicz L."/>
            <person name="Zhao X."/>
            <person name="Boylan J."/>
            <person name="Ott S."/>
            <person name="Bowen H."/>
            <person name="Vavikolanu K."/>
            <person name="Hazen T."/>
            <person name="Aluvathingal J."/>
            <person name="Nadendla S."/>
            <person name="Lowell S."/>
            <person name="Myers T."/>
            <person name="Yan Y."/>
            <person name="Sichtig H."/>
        </authorList>
    </citation>
    <scope>NUCLEOTIDE SEQUENCE [LARGE SCALE GENOMIC DNA]</scope>
    <source>
        <strain evidence="1 2">FDAARGOS_1460</strain>
    </source>
</reference>
<proteinExistence type="predicted"/>
<dbReference type="RefSeq" id="WP_223420304.1">
    <property type="nucleotide sequence ID" value="NZ_JAIPME010000002.1"/>
</dbReference>
<accession>A0ABS7T0P7</accession>